<proteinExistence type="predicted"/>
<reference evidence="4 6" key="2">
    <citation type="submission" date="2018-06" db="EMBL/GenBank/DDBJ databases">
        <authorList>
            <consortium name="Pathogen Informatics"/>
            <person name="Doyle S."/>
        </authorList>
    </citation>
    <scope>NUCLEOTIDE SEQUENCE [LARGE SCALE GENOMIC DNA]</scope>
    <source>
        <strain evidence="4 6">NCTC6133</strain>
    </source>
</reference>
<name>A0A0S2J5R4_STAAU</name>
<sequence length="104" mass="12104">MFDINKVKRIAKEVGVEVNPLEAMGRKGLFFRNENGQLEKWDAITELGLKDNNTQHSNYYSNFFDKSFYTNKVHGFNKSPYRNTQSNYSMNEKINKQTLISEAA</sequence>
<dbReference type="EMBL" id="CVOQ01000040">
    <property type="protein sequence ID" value="CRI20618.1"/>
    <property type="molecule type" value="Genomic_DNA"/>
</dbReference>
<dbReference type="EMBL" id="WPVZ01000332">
    <property type="protein sequence ID" value="MVL44889.1"/>
    <property type="molecule type" value="Genomic_DNA"/>
</dbReference>
<dbReference type="AlphaFoldDB" id="A0A0S2J5R4"/>
<protein>
    <submittedName>
        <fullName evidence="1">Uncharacterized protein</fullName>
    </submittedName>
</protein>
<dbReference type="Proteomes" id="UP000434412">
    <property type="component" value="Unassembled WGS sequence"/>
</dbReference>
<evidence type="ECO:0000313" key="2">
    <source>
        <dbReference type="EMBL" id="MVI56390.1"/>
    </source>
</evidence>
<reference evidence="1 5" key="1">
    <citation type="submission" date="2015-04" db="EMBL/GenBank/DDBJ databases">
        <authorList>
            <person name="Syromyatnikov M.Y."/>
            <person name="Popov V.N."/>
        </authorList>
    </citation>
    <scope>NUCLEOTIDE SEQUENCE [LARGE SCALE GENOMIC DNA]</scope>
    <source>
        <strain evidence="1 5">AH1</strain>
    </source>
</reference>
<dbReference type="RefSeq" id="WP_000459699.1">
    <property type="nucleotide sequence ID" value="NZ_BAABSP010000004.1"/>
</dbReference>
<evidence type="ECO:0000313" key="8">
    <source>
        <dbReference type="Proteomes" id="UP000434412"/>
    </source>
</evidence>
<evidence type="ECO:0000313" key="5">
    <source>
        <dbReference type="Proteomes" id="UP000039437"/>
    </source>
</evidence>
<dbReference type="Proteomes" id="UP000255091">
    <property type="component" value="Unassembled WGS sequence"/>
</dbReference>
<dbReference type="EMBL" id="UHAP01000001">
    <property type="protein sequence ID" value="SUK44621.1"/>
    <property type="molecule type" value="Genomic_DNA"/>
</dbReference>
<evidence type="ECO:0000313" key="4">
    <source>
        <dbReference type="EMBL" id="SUK44621.1"/>
    </source>
</evidence>
<reference evidence="7 8" key="3">
    <citation type="submission" date="2019-11" db="EMBL/GenBank/DDBJ databases">
        <title>Implementation of targeted gown and glove precautions to prevent Staphylococcus aureus acquisition in community-based nursing homes.</title>
        <authorList>
            <person name="Stine O.C."/>
        </authorList>
    </citation>
    <scope>NUCLEOTIDE SEQUENCE [LARGE SCALE GENOMIC DNA]</scope>
    <source>
        <strain evidence="3 8">S_2023.LVRQ.AN</strain>
        <strain evidence="2 7">S_4031.LGMP.AI</strain>
    </source>
</reference>
<gene>
    <name evidence="1" type="ORF">BN1321_450005</name>
    <name evidence="2" type="ORF">GO793_11065</name>
    <name evidence="3" type="ORF">GO941_05215</name>
    <name evidence="4" type="ORF">NCTC6133_01672</name>
</gene>
<dbReference type="EMBL" id="WPRH01000593">
    <property type="protein sequence ID" value="MVI56390.1"/>
    <property type="molecule type" value="Genomic_DNA"/>
</dbReference>
<organism evidence="1 5">
    <name type="scientific">Staphylococcus aureus</name>
    <dbReference type="NCBI Taxonomy" id="1280"/>
    <lineage>
        <taxon>Bacteria</taxon>
        <taxon>Bacillati</taxon>
        <taxon>Bacillota</taxon>
        <taxon>Bacilli</taxon>
        <taxon>Bacillales</taxon>
        <taxon>Staphylococcaceae</taxon>
        <taxon>Staphylococcus</taxon>
    </lineage>
</organism>
<evidence type="ECO:0000313" key="3">
    <source>
        <dbReference type="EMBL" id="MVL44889.1"/>
    </source>
</evidence>
<dbReference type="PATRIC" id="fig|1280.3371.peg.1309"/>
<evidence type="ECO:0000313" key="6">
    <source>
        <dbReference type="Proteomes" id="UP000255091"/>
    </source>
</evidence>
<evidence type="ECO:0000313" key="1">
    <source>
        <dbReference type="EMBL" id="CRI20618.1"/>
    </source>
</evidence>
<evidence type="ECO:0000313" key="7">
    <source>
        <dbReference type="Proteomes" id="UP000433366"/>
    </source>
</evidence>
<dbReference type="Proteomes" id="UP000433366">
    <property type="component" value="Unassembled WGS sequence"/>
</dbReference>
<accession>A0A0S2J5R4</accession>
<dbReference type="Proteomes" id="UP000039437">
    <property type="component" value="Unassembled WGS sequence"/>
</dbReference>